<dbReference type="GO" id="GO:0016020">
    <property type="term" value="C:membrane"/>
    <property type="evidence" value="ECO:0007669"/>
    <property type="project" value="UniProtKB-SubCell"/>
</dbReference>
<evidence type="ECO:0000313" key="9">
    <source>
        <dbReference type="Proteomes" id="UP000183469"/>
    </source>
</evidence>
<evidence type="ECO:0000313" key="8">
    <source>
        <dbReference type="EMBL" id="SDZ76804.1"/>
    </source>
</evidence>
<feature type="transmembrane region" description="Helical" evidence="7">
    <location>
        <begin position="47"/>
        <end position="67"/>
    </location>
</feature>
<protein>
    <submittedName>
        <fullName evidence="8">Type IV secretion system protein VirB10</fullName>
    </submittedName>
</protein>
<evidence type="ECO:0000256" key="6">
    <source>
        <dbReference type="SAM" id="MobiDB-lite"/>
    </source>
</evidence>
<feature type="region of interest" description="Disordered" evidence="6">
    <location>
        <begin position="68"/>
        <end position="148"/>
    </location>
</feature>
<dbReference type="InterPro" id="IPR042217">
    <property type="entry name" value="T4SS_VirB10/TrbI"/>
</dbReference>
<name>A0A1H3VRD2_SELRU</name>
<feature type="compositionally biased region" description="Polar residues" evidence="6">
    <location>
        <begin position="89"/>
        <end position="110"/>
    </location>
</feature>
<dbReference type="CDD" id="cd16429">
    <property type="entry name" value="VirB10"/>
    <property type="match status" value="1"/>
</dbReference>
<keyword evidence="5 7" id="KW-0472">Membrane</keyword>
<dbReference type="Gene3D" id="2.40.128.260">
    <property type="entry name" value="Type IV secretion system, VirB10/TraB/TrbI"/>
    <property type="match status" value="1"/>
</dbReference>
<evidence type="ECO:0000256" key="2">
    <source>
        <dbReference type="ARBA" id="ARBA00010265"/>
    </source>
</evidence>
<comment type="similarity">
    <text evidence="2">Belongs to the TrbI/VirB10 family.</text>
</comment>
<evidence type="ECO:0000256" key="1">
    <source>
        <dbReference type="ARBA" id="ARBA00004167"/>
    </source>
</evidence>
<accession>A0A1H3VRD2</accession>
<feature type="compositionally biased region" description="Polar residues" evidence="6">
    <location>
        <begin position="206"/>
        <end position="223"/>
    </location>
</feature>
<sequence length="437" mass="45404">MSSFQDLKDGLSKKMTAIKAREGKSDLNNPSMAEGVNEKAYGIRKKVIYGIVLFLVCAFIGFSYASMGDDAPKEKKQNQSEQAADAKNMVNSDRQLQQMNNKVKNPSGMSPNAAPPMDGGKGNNNTAQNNAHGNGDPAGGSRSVDNNQSYSAKYPVIPQRSYSNPYPVLPPASPVQAAAAQPAPKPVKDKDEYGAAIAFADGTYGKGNSSGERSAATSVSDTVGNNSKLKQTAANNWAATAYMEPMPDSLQAGTVIPAVLLTGINTDVGGQVMAQIESDVYDSLTGTRLLIPAGSRLVGSIAQGAKEGQNRVAITWQTLILPSGGSYMLGGSMIAADLAGYGGIPGRAHHHSGSLLRTGFFTSAVAALGAIAGGNTSTTANTYTAGQLAAQGAMSNLMNTASALIQKGVNNAGTTITVEAGREFMVYVTMPIQFNPY</sequence>
<feature type="region of interest" description="Disordered" evidence="6">
    <location>
        <begin position="201"/>
        <end position="223"/>
    </location>
</feature>
<dbReference type="Pfam" id="PF03743">
    <property type="entry name" value="TrbI"/>
    <property type="match status" value="1"/>
</dbReference>
<dbReference type="AlphaFoldDB" id="A0A1H3VRD2"/>
<dbReference type="InterPro" id="IPR005498">
    <property type="entry name" value="T4SS_VirB10/TraB/TrbI"/>
</dbReference>
<organism evidence="8 9">
    <name type="scientific">Selenomonas ruminantium</name>
    <dbReference type="NCBI Taxonomy" id="971"/>
    <lineage>
        <taxon>Bacteria</taxon>
        <taxon>Bacillati</taxon>
        <taxon>Bacillota</taxon>
        <taxon>Negativicutes</taxon>
        <taxon>Selenomonadales</taxon>
        <taxon>Selenomonadaceae</taxon>
        <taxon>Selenomonas</taxon>
    </lineage>
</organism>
<reference evidence="8 9" key="1">
    <citation type="submission" date="2016-10" db="EMBL/GenBank/DDBJ databases">
        <authorList>
            <person name="de Groot N.N."/>
        </authorList>
    </citation>
    <scope>NUCLEOTIDE SEQUENCE [LARGE SCALE GENOMIC DNA]</scope>
    <source>
        <strain evidence="8 9">DSM 2872</strain>
    </source>
</reference>
<dbReference type="EMBL" id="FNQG01000002">
    <property type="protein sequence ID" value="SDZ76804.1"/>
    <property type="molecule type" value="Genomic_DNA"/>
</dbReference>
<dbReference type="OrthoDB" id="9807354at2"/>
<dbReference type="Proteomes" id="UP000183469">
    <property type="component" value="Unassembled WGS sequence"/>
</dbReference>
<proteinExistence type="inferred from homology"/>
<evidence type="ECO:0000256" key="4">
    <source>
        <dbReference type="ARBA" id="ARBA00022989"/>
    </source>
</evidence>
<gene>
    <name evidence="8" type="ORF">SAMN05660648_00466</name>
</gene>
<keyword evidence="3 7" id="KW-0812">Transmembrane</keyword>
<dbReference type="RefSeq" id="WP_074670575.1">
    <property type="nucleotide sequence ID" value="NZ_FNQG01000002.1"/>
</dbReference>
<evidence type="ECO:0000256" key="3">
    <source>
        <dbReference type="ARBA" id="ARBA00022692"/>
    </source>
</evidence>
<evidence type="ECO:0000256" key="5">
    <source>
        <dbReference type="ARBA" id="ARBA00023136"/>
    </source>
</evidence>
<feature type="compositionally biased region" description="Low complexity" evidence="6">
    <location>
        <begin position="123"/>
        <end position="135"/>
    </location>
</feature>
<evidence type="ECO:0000256" key="7">
    <source>
        <dbReference type="SAM" id="Phobius"/>
    </source>
</evidence>
<keyword evidence="4 7" id="KW-1133">Transmembrane helix</keyword>
<comment type="subcellular location">
    <subcellularLocation>
        <location evidence="1">Membrane</location>
        <topology evidence="1">Single-pass membrane protein</topology>
    </subcellularLocation>
</comment>